<feature type="compositionally biased region" description="Polar residues" evidence="1">
    <location>
        <begin position="107"/>
        <end position="120"/>
    </location>
</feature>
<feature type="compositionally biased region" description="Polar residues" evidence="1">
    <location>
        <begin position="89"/>
        <end position="99"/>
    </location>
</feature>
<dbReference type="PROSITE" id="PS50853">
    <property type="entry name" value="FN3"/>
    <property type="match status" value="1"/>
</dbReference>
<sequence>MYLVFFVQDKLKCAERKVVTVLQTLKKRKRMLQNAQVPQMTSMPLLAQVTSMVQGVAIPSSSSPAHRRLDNAQDMQMQNSSAGPPVQPMNMTSSGQNASGRLRTTIPPRQSPISVQTSPQLGGFRVDGLISGNTTVPRRWRNQADAMTQEKIVGPSQMASKPPERQSNQQSSTMTVRDMISMVRSSSQTVTEGAVSHPRPTLSLASPIPTALSSSTNDHAAIPQHPTQTGPPHIRPMEGPIVIDDEPNNVRAPPTSTRTTSWTRPNTDGSFQPTQGATTPGAFSSPALRLVSTRGSVSQGVPGRGSGITSIQPSTGTFADSSVPTGRPGTFRSAGSTTENRNHVNEVVDGGPVPPRSLPAGSLRSPNTQHPPSSKEMPSAAPVVQEIAPSTDAFIDLTLDEDRMHQGNAARRAPTARNQLPASSRGHPPLLPHGSQVSPNRGPVSSTQGVRSVQLASGGSHLPPPVPAHPPPPPQPVHLAPPAPPPPPSLVESDVISTLRTTRFPNAISNVRMPRVSQPSHAARITQPSSVFPLTRGPPALLNVTNSAQLRPMMTHSVSVVSVPSTNSTSPRNIPEFSSRPAQSNISSYRRIAPSQSVVCPKQMSLGSNNFVRPNFQPAMPRHPPPSYMGVSQTVTGIAPVTHGASLIDTLPVRMQYEQRGSSTQTAGMRGSAQPSGPVVPPSSQHILQMVGGREVAASYALPFPNSRFGSFPGPGISQSSTTGIPQSVATVRQHPVTQQVDPALIPLQIANTQTSLAASVTFTNTSAISAGCNRTVVPSLPTLNPSAQTSLMGPPPATCGPPPAQAPPSEASIRHPPPLPNTPPLSVPIPHEAMGTLPPPRPLLKLGRADNQGAIVLQWSVAEPVQESTTPHRAPAESYHIYAYHEDIQQGAATQWKKIGDVQALPLPMACTLTQFMVGSRYYFTVRAKDAFGRFSPFCEPQCADLKA</sequence>
<dbReference type="InterPro" id="IPR036116">
    <property type="entry name" value="FN3_sf"/>
</dbReference>
<feature type="region of interest" description="Disordered" evidence="1">
    <location>
        <begin position="782"/>
        <end position="821"/>
    </location>
</feature>
<dbReference type="InterPro" id="IPR003961">
    <property type="entry name" value="FN3_dom"/>
</dbReference>
<dbReference type="InterPro" id="IPR026085">
    <property type="entry name" value="ATF7-int"/>
</dbReference>
<evidence type="ECO:0000256" key="1">
    <source>
        <dbReference type="SAM" id="MobiDB-lite"/>
    </source>
</evidence>
<dbReference type="InterPro" id="IPR013783">
    <property type="entry name" value="Ig-like_fold"/>
</dbReference>
<feature type="compositionally biased region" description="Low complexity" evidence="1">
    <location>
        <begin position="562"/>
        <end position="571"/>
    </location>
</feature>
<feature type="compositionally biased region" description="Low complexity" evidence="1">
    <location>
        <begin position="253"/>
        <end position="267"/>
    </location>
</feature>
<feature type="domain" description="Fibronectin type-III" evidence="2">
    <location>
        <begin position="840"/>
        <end position="949"/>
    </location>
</feature>
<feature type="compositionally biased region" description="Low complexity" evidence="1">
    <location>
        <begin position="671"/>
        <end position="684"/>
    </location>
</feature>
<feature type="region of interest" description="Disordered" evidence="1">
    <location>
        <begin position="406"/>
        <end position="488"/>
    </location>
</feature>
<reference evidence="3" key="1">
    <citation type="submission" date="2025-08" db="UniProtKB">
        <authorList>
            <consortium name="Ensembl"/>
        </authorList>
    </citation>
    <scope>IDENTIFICATION</scope>
</reference>
<feature type="compositionally biased region" description="Polar residues" evidence="1">
    <location>
        <begin position="165"/>
        <end position="174"/>
    </location>
</feature>
<dbReference type="Proteomes" id="UP000694388">
    <property type="component" value="Unplaced"/>
</dbReference>
<dbReference type="PANTHER" id="PTHR23210">
    <property type="entry name" value="ACTIVATING TRANSCRIPTION FACTOR 7 INTERACTING PROTEIN"/>
    <property type="match status" value="1"/>
</dbReference>
<dbReference type="Gene3D" id="2.60.40.10">
    <property type="entry name" value="Immunoglobulins"/>
    <property type="match status" value="1"/>
</dbReference>
<dbReference type="SUPFAM" id="SSF49265">
    <property type="entry name" value="Fibronectin type III"/>
    <property type="match status" value="1"/>
</dbReference>
<feature type="region of interest" description="Disordered" evidence="1">
    <location>
        <begin position="659"/>
        <end position="684"/>
    </location>
</feature>
<dbReference type="GeneTree" id="ENSGT00530000063707"/>
<dbReference type="GO" id="GO:0005667">
    <property type="term" value="C:transcription regulator complex"/>
    <property type="evidence" value="ECO:0007669"/>
    <property type="project" value="TreeGrafter"/>
</dbReference>
<feature type="region of interest" description="Disordered" evidence="1">
    <location>
        <begin position="241"/>
        <end position="381"/>
    </location>
</feature>
<feature type="compositionally biased region" description="Polar residues" evidence="1">
    <location>
        <begin position="435"/>
        <end position="457"/>
    </location>
</feature>
<feature type="compositionally biased region" description="Polar residues" evidence="1">
    <location>
        <begin position="307"/>
        <end position="324"/>
    </location>
</feature>
<feature type="compositionally biased region" description="Polar residues" evidence="1">
    <location>
        <begin position="268"/>
        <end position="282"/>
    </location>
</feature>
<evidence type="ECO:0000259" key="2">
    <source>
        <dbReference type="PROSITE" id="PS50853"/>
    </source>
</evidence>
<dbReference type="GO" id="GO:0003712">
    <property type="term" value="F:transcription coregulator activity"/>
    <property type="evidence" value="ECO:0007669"/>
    <property type="project" value="TreeGrafter"/>
</dbReference>
<evidence type="ECO:0000313" key="4">
    <source>
        <dbReference type="Proteomes" id="UP000694388"/>
    </source>
</evidence>
<dbReference type="AlphaFoldDB" id="A0A8C4QS30"/>
<name>A0A8C4QS30_EPTBU</name>
<protein>
    <recommendedName>
        <fullName evidence="2">Fibronectin type-III domain-containing protein</fullName>
    </recommendedName>
</protein>
<organism evidence="3 4">
    <name type="scientific">Eptatretus burgeri</name>
    <name type="common">Inshore hagfish</name>
    <dbReference type="NCBI Taxonomy" id="7764"/>
    <lineage>
        <taxon>Eukaryota</taxon>
        <taxon>Metazoa</taxon>
        <taxon>Chordata</taxon>
        <taxon>Craniata</taxon>
        <taxon>Vertebrata</taxon>
        <taxon>Cyclostomata</taxon>
        <taxon>Myxini</taxon>
        <taxon>Myxiniformes</taxon>
        <taxon>Myxinidae</taxon>
        <taxon>Eptatretinae</taxon>
        <taxon>Eptatretus</taxon>
    </lineage>
</organism>
<feature type="compositionally biased region" description="Pro residues" evidence="1">
    <location>
        <begin position="794"/>
        <end position="807"/>
    </location>
</feature>
<feature type="compositionally biased region" description="Polar residues" evidence="1">
    <location>
        <begin position="782"/>
        <end position="792"/>
    </location>
</feature>
<dbReference type="Ensembl" id="ENSEBUT00000019187.1">
    <property type="protein sequence ID" value="ENSEBUP00000018611.1"/>
    <property type="gene ID" value="ENSEBUG00000011616.1"/>
</dbReference>
<feature type="region of interest" description="Disordered" evidence="1">
    <location>
        <begin position="562"/>
        <end position="582"/>
    </location>
</feature>
<dbReference type="GO" id="GO:0006355">
    <property type="term" value="P:regulation of DNA-templated transcription"/>
    <property type="evidence" value="ECO:0007669"/>
    <property type="project" value="TreeGrafter"/>
</dbReference>
<feature type="compositionally biased region" description="Pro residues" evidence="1">
    <location>
        <begin position="462"/>
        <end position="488"/>
    </location>
</feature>
<feature type="region of interest" description="Disordered" evidence="1">
    <location>
        <begin position="75"/>
        <end position="130"/>
    </location>
</feature>
<dbReference type="InterPro" id="IPR056565">
    <property type="entry name" value="Fn3_ATF7IP"/>
</dbReference>
<feature type="region of interest" description="Disordered" evidence="1">
    <location>
        <begin position="152"/>
        <end position="174"/>
    </location>
</feature>
<dbReference type="PANTHER" id="PTHR23210:SF26">
    <property type="entry name" value="ACTIVATING TRANSCRIPTION FACTOR 7-INTERACTING PROTEIN 1"/>
    <property type="match status" value="1"/>
</dbReference>
<dbReference type="GO" id="GO:0005634">
    <property type="term" value="C:nucleus"/>
    <property type="evidence" value="ECO:0007669"/>
    <property type="project" value="TreeGrafter"/>
</dbReference>
<evidence type="ECO:0000313" key="3">
    <source>
        <dbReference type="Ensembl" id="ENSEBUP00000018611.1"/>
    </source>
</evidence>
<accession>A0A8C4QS30</accession>
<reference evidence="3" key="2">
    <citation type="submission" date="2025-09" db="UniProtKB">
        <authorList>
            <consortium name="Ensembl"/>
        </authorList>
    </citation>
    <scope>IDENTIFICATION</scope>
</reference>
<dbReference type="Pfam" id="PF16794">
    <property type="entry name" value="fn3_4"/>
    <property type="match status" value="1"/>
</dbReference>
<keyword evidence="4" id="KW-1185">Reference proteome</keyword>
<proteinExistence type="predicted"/>